<dbReference type="RefSeq" id="WP_264500909.1">
    <property type="nucleotide sequence ID" value="NZ_JAPDDS010000004.1"/>
</dbReference>
<dbReference type="SMART" id="SM00912">
    <property type="entry name" value="Haemagg_act"/>
    <property type="match status" value="1"/>
</dbReference>
<dbReference type="InterPro" id="IPR021026">
    <property type="entry name" value="Filamn_hemagglutn_DUF3739"/>
</dbReference>
<evidence type="ECO:0000256" key="1">
    <source>
        <dbReference type="SAM" id="MobiDB-lite"/>
    </source>
</evidence>
<dbReference type="InterPro" id="IPR050909">
    <property type="entry name" value="Bact_Autotransporter_VF"/>
</dbReference>
<feature type="region of interest" description="Disordered" evidence="1">
    <location>
        <begin position="3651"/>
        <end position="3733"/>
    </location>
</feature>
<feature type="compositionally biased region" description="Acidic residues" evidence="1">
    <location>
        <begin position="3715"/>
        <end position="3733"/>
    </location>
</feature>
<dbReference type="EMBL" id="JAPDDS010000004">
    <property type="protein sequence ID" value="MCW1884952.1"/>
    <property type="molecule type" value="Genomic_DNA"/>
</dbReference>
<dbReference type="InterPro" id="IPR011050">
    <property type="entry name" value="Pectin_lyase_fold/virulence"/>
</dbReference>
<dbReference type="PANTHER" id="PTHR12338">
    <property type="entry name" value="AUTOTRANSPORTER"/>
    <property type="match status" value="1"/>
</dbReference>
<proteinExistence type="predicted"/>
<accession>A0ABT3FN00</accession>
<feature type="compositionally biased region" description="Low complexity" evidence="1">
    <location>
        <begin position="3651"/>
        <end position="3683"/>
    </location>
</feature>
<dbReference type="Pfam" id="PF05860">
    <property type="entry name" value="TPS"/>
    <property type="match status" value="1"/>
</dbReference>
<protein>
    <submittedName>
        <fullName evidence="3">Filamentous hemagglutinin family protein</fullName>
    </submittedName>
</protein>
<evidence type="ECO:0000313" key="3">
    <source>
        <dbReference type="EMBL" id="MCW1884952.1"/>
    </source>
</evidence>
<dbReference type="InterPro" id="IPR008638">
    <property type="entry name" value="FhaB/CdiA-like_TPS"/>
</dbReference>
<dbReference type="SUPFAM" id="SSF51126">
    <property type="entry name" value="Pectin lyase-like"/>
    <property type="match status" value="1"/>
</dbReference>
<dbReference type="InterPro" id="IPR012334">
    <property type="entry name" value="Pectin_lyas_fold"/>
</dbReference>
<dbReference type="PANTHER" id="PTHR12338:SF5">
    <property type="entry name" value="ANTIGEN 43-RELATED"/>
    <property type="match status" value="1"/>
</dbReference>
<dbReference type="Proteomes" id="UP001207930">
    <property type="component" value="Unassembled WGS sequence"/>
</dbReference>
<dbReference type="Pfam" id="PF12545">
    <property type="entry name" value="DUF3739"/>
    <property type="match status" value="1"/>
</dbReference>
<dbReference type="Gene3D" id="2.160.20.10">
    <property type="entry name" value="Single-stranded right-handed beta-helix, Pectin lyase-like"/>
    <property type="match status" value="2"/>
</dbReference>
<dbReference type="NCBIfam" id="TIGR01901">
    <property type="entry name" value="adhes_NPXG"/>
    <property type="match status" value="1"/>
</dbReference>
<evidence type="ECO:0000259" key="2">
    <source>
        <dbReference type="SMART" id="SM00912"/>
    </source>
</evidence>
<gene>
    <name evidence="3" type="ORF">OKA04_09450</name>
</gene>
<evidence type="ECO:0000313" key="4">
    <source>
        <dbReference type="Proteomes" id="UP001207930"/>
    </source>
</evidence>
<organism evidence="3 4">
    <name type="scientific">Luteolibacter flavescens</name>
    <dbReference type="NCBI Taxonomy" id="1859460"/>
    <lineage>
        <taxon>Bacteria</taxon>
        <taxon>Pseudomonadati</taxon>
        <taxon>Verrucomicrobiota</taxon>
        <taxon>Verrucomicrobiia</taxon>
        <taxon>Verrucomicrobiales</taxon>
        <taxon>Verrucomicrobiaceae</taxon>
        <taxon>Luteolibacter</taxon>
    </lineage>
</organism>
<reference evidence="3 4" key="1">
    <citation type="submission" date="2022-10" db="EMBL/GenBank/DDBJ databases">
        <title>Luteolibacter flavescens strain MCCC 1K03193, whole genome shotgun sequencing project.</title>
        <authorList>
            <person name="Zhao G."/>
            <person name="Shen L."/>
        </authorList>
    </citation>
    <scope>NUCLEOTIDE SEQUENCE [LARGE SCALE GENOMIC DNA]</scope>
    <source>
        <strain evidence="3 4">MCCC 1K03193</strain>
    </source>
</reference>
<keyword evidence="4" id="KW-1185">Reference proteome</keyword>
<comment type="caution">
    <text evidence="3">The sequence shown here is derived from an EMBL/GenBank/DDBJ whole genome shotgun (WGS) entry which is preliminary data.</text>
</comment>
<name>A0ABT3FN00_9BACT</name>
<sequence length="3733" mass="376204">MSPVRHPRLLRRTSQAAGTALLLLGEIGLLATPAMAGDILRGGRAGGGAPQGAANPVGTTPPPIVPSGGTTRDSLARTAMAIQSVQAMQLAARNLANNGGNHANTNPNGTGAILPDVPDGLTPGGLQVDPRVTGPGSPHWTGANLPVQTTTSGGTAQVTVKQTAQQALLNWQTFNVGKNTTLTFDQSAGGANVGQWTAFNFINDPLANPTQILGKIEAPGQVYIMNRNGIVFGGSSQVNVRGLTVSSLPINTNLIANGLLNNPDSQFLFSGLAIPAGANGTPAFTPEAPHPDLGRYGDVVVEAGAILNSPTDAAKVGGRITLVGPNVTNRGSILTPDGQAILAAGMQVGFAAHDTNDPSLRGLDVFIGQASGYAGTATNDGLIEAMRGSIVMAGRAIAQNGALTSTTSVALNGRIDLLAHYNAVANTAYNPTNTTTGRPFIYQDSGTVSLGEGSLISILPELTSKDTTVGTQLALRSQVNIAGRSVYLGEDSLMYAPNAKVSIQAGEWVRFGTNPQPSFVQSTGQVYLDKNAQIDVSGTDGVEVGVAQNILSIQLRGAELANSPLQREGPLRNATVNVDIRDAGVFQSEMWVGTPLADISGFANLIQRGVGQLTVAGGSVDIGAGGSFVMQSGSGIDVSGGSTIFKGGVVKTTRLVTADGSLVDIADARPDETYLGIYDGLTAEVNRKWSVSNLYKNPLGPSGERYEADSVQGGAGGSISIAAPSMALDGKFTGETVNGAYQRDTPAQAAKLSLSFTSQDKSYASLPLHAPTPPTVTFQSGVTQTAVAAFQVDAAGNAAPLSAERQENVYLSPELLAGDGFGSLTVYNPDGDIVVPENVSLVAPALGSISLTGTNVTVDGSIIAPGGSITFKSSNFTLDMLNQIAGGNVLPAPLADRGVFTLGEKAVISTAGMIVDDRPTTAGSPQGTRAVDGGSVSIDAYSTTLSTGGLIDVSGGAIMSERGRVTYGDGGSITVADGSDDSPVGTLQGGRLQLGATLKGYSGAKAGSLTLNASAFQVGGTSTTPGVIVLQPDFFNQGGFGSFSLTGLSMPDGAGGSIPGLSIAEGTVIAPVVQGLIASSPDSPVFSLSTVLQEEGVRTPVSLTFGAKGVSAAPVGLISRGGVVMGEGAVIRTDAQGTVVFNGQTVAIHGTVEAPAGSITINGANSLPSNSVPTSAAATTLIGSTARLSTAGTTVLTSNPLGLRQGKVLGGGSITVTGNIIAETGAVLDVSGTSGVLDLPPGYLSLSRAEQRAARGRDYVPVTRETNGGSITLSGAQMLYSDATLVANAGGKSATGGSLTVSSGRFITPGQAYTSADTNLIVTQTGPNLPAGNPGIGETLRDADGNVIAGIGNFAVDRFAAGGFDSLTLNGNVRFEGDVTIQTPGRLRVASGGVITATGNVVLDASHVALGQAFRPPAAAGEVITRFTSTDTSGTTTPYAFAPVHGTGDLTVKAQLIDVGDLSLQSIGHADFIATKGDIRGNGTLSAAGDLTFEAGQIYPTTGSAFNIFAYDHAGGKGSVTIRKGEQRALPYSAGGTLSIHASTIVQGGTLRAPIGTINLGWDGTGTAPVNPIAGTTVAAPVTTHVTLSSGSVTSVSAIDPVTGKGVILPYGLSLDGNSWIDLAGNNITVGGVPSKEINLAGLDVTSEAGSVIDMRGGGNLYAYRWISGNGGRKDVLDNSGAFAVIPGYGFDYAPYAANSSTSTVGGDPGYVNAGLRVGDQITLGASSGLPAGTYTLLPARYALLPGAFLVTPGSGTPAGTVKRPDGSAIVSGYRANNLDPSRTGATVISNFEVASAKVVRARSEYQDLYANTTLREAAIAREFAVPRLPVDAGYLSFTATTGMRLGGTVTSTAPQGGRGGVVDINSPVDIFINATGTGGPEGSLTLSSTLLNSFGAESILIGGIRTFGTDGATVSVGTGNLTVDNAGSALTGSDIILVAKNDLTLKDGSLVTSTGSVNTDDLILGNAAVAGSGDGTLVRVSGDTTTGLTRRGVTSATNARLQVGAGSILTGGSITLDSTYATSFDGTARLNGTSVSLNSGRISLLLDGAGTLDPANYGLVLSGQALAALQSTAKSLSMTSYSSLDVYGTGTVGSRAFEQLSLQASSIRGFNQNGGTATFTASHLILGNAGDRAAGAAPAGPLGGTLAFDARQITLGANDLRVDSFANVSLAADERLVVSGEGSFRTAGDLQVRTPLVTGLKAANHLIGSAGHLSVTRPPGSSAGANGGLGAKLTLEGGTLDVASNITLSSGELTLRSTAGNVNVGNARIDVGGTVTRFVDVTRYTGGGTVNLESKGGSVIVGQPAVISVAAVSGGGNAGTLNVSAADGSLVLDGTIDASAGSTGLKGRFTLDAGSLPGESLATLDATLNKGGFTRSRDYRFRNGDVLIDGLATSGTYRVATDNGSITVTAAGEIDASGKTGGTIDLKAHRSLILEDGASLSVAAREFDSAGKGGSIVLEAGAHRNGVIDTTALLDLRTGAVLDLGVAAQTADSAKQGKYAGTLHLRAPRNAANTDLQVAAIGSTINGASSILVEGYKVYDLTGTPNGTITSGVQGQILADGNAFLGSTGNTGANYTAMMNRLTGGNAALDLILAPGAEIINRTGNLTLGSTGSTASEDWNLSTFRFGPRGAAGVLTLRAAGDLKFHNALSDGFSGGTSLWLSPLNAYNAALPANSQTWSYRLTAGADFSAASFREAIDGTGSLDLGKAIGSASATGGSNATTASIIGNAFQVIRTGSGNIDITTGDAVRLLNPFASIYTAGTRLANANSIFAESDFVTPILTGNNSNGSLGATQQTYAASYSMAGGNVTITAGGNIERKTNNNSGLIDDSSRQLPNNWLYRRGLVGADGTYGSVRVSTGLGGATDAAASTTWWVDFSNFFQSVGALGGGNVTMTAGNDITNVDAVIPTNARTPRGTPDATKLVELGGGDLTVTAGGDISGGVYYVERGRGILDAGGSITTNATRSLSLGLLGNLNNPAAARLSDLAWMPTTLFLGKGSFDITARGDVLLGPVANPFLLPQGMNNRFWYKTHFSTYAADSSVTALSLGGDVDWRSSVALTRDGDTSFLRAWTETQQMLGGSGSAANFQPWLRVVETSAVPYDSVFSLAAPTLSLTALSGDVNLGGSITLSPASRGQLEIVASGAVNALQALGRSSQAGFEQRVWSTARINVSDADPSAIASAIRPLGRPTPSNATNATSLDAINALFNESGSYTGIYGVTQTKQALHTAGLLHAGDAEPVRIYAGGGDISGLTLFSPKATRVVAANDITDVSFYIQNLRGSDVSLVSAGRDIIAYNASSPFRVEATTGSNTMVSNTTPLAGDIQIAGPGTLEVLAGRNLDLGIGPGNADGTGAGVTSIGNLRNPYLTNDGADLVLGAGIGAAVGLAESDLNFANFITTYVKGPKGADYLKEVAPGVNFDEQPPEEQARIALEVFYLVMRDTGRDFNNPESEGYRNYDSGMAAIKALFGEEAGAWDGDILARARDIRTRSGGSISIFAPGGGLSLSNTTIGNPLAPPGVVTESGGDISIFTHESVDIGIGRIFTLRGGNAVIWSTTGDIAAGSSSRTVQAAPPTRVIVDPQSASVQTDLAGLATGGGIGVLATVAGVEPGDVDLIAPAGIIDAGDAGIRVSGNINLAAVTVVNAGNISAGGNTAGAPAAPSAPSISATTNASNNAAAASQGAEAKPADRTEETPVEEVESPSVITVEVLGYGGGSGDEEEDEEDDEEGEEEEGA</sequence>
<feature type="region of interest" description="Disordered" evidence="1">
    <location>
        <begin position="42"/>
        <end position="72"/>
    </location>
</feature>
<feature type="domain" description="Filamentous haemagglutinin FhaB/tRNA nuclease CdiA-like TPS" evidence="2">
    <location>
        <begin position="134"/>
        <end position="254"/>
    </location>
</feature>